<comment type="caution">
    <text evidence="1">The sequence shown here is derived from an EMBL/GenBank/DDBJ whole genome shotgun (WGS) entry which is preliminary data.</text>
</comment>
<feature type="non-terminal residue" evidence="1">
    <location>
        <position position="129"/>
    </location>
</feature>
<sequence>MNINVALIGLGPHAKRIYLKYLKEHDINFKILIELKSHGDEAKKYLEEEGFKNVFIWTLPDEYADSLELPLRYERELEFICNKNNITHIISSTEPKGHNMYLTFALKNNINILSDKPITVVKGMDKLEN</sequence>
<proteinExistence type="predicted"/>
<evidence type="ECO:0000313" key="1">
    <source>
        <dbReference type="EMBL" id="HIQ90770.1"/>
    </source>
</evidence>
<dbReference type="Proteomes" id="UP000886786">
    <property type="component" value="Unassembled WGS sequence"/>
</dbReference>
<accession>A0A9D0ZR88</accession>
<dbReference type="SUPFAM" id="SSF51735">
    <property type="entry name" value="NAD(P)-binding Rossmann-fold domains"/>
    <property type="match status" value="1"/>
</dbReference>
<dbReference type="InterPro" id="IPR036291">
    <property type="entry name" value="NAD(P)-bd_dom_sf"/>
</dbReference>
<dbReference type="Gene3D" id="3.40.50.720">
    <property type="entry name" value="NAD(P)-binding Rossmann-like Domain"/>
    <property type="match status" value="1"/>
</dbReference>
<organism evidence="1 2">
    <name type="scientific">Candidatus Coprosoma intestinipullorum</name>
    <dbReference type="NCBI Taxonomy" id="2840752"/>
    <lineage>
        <taxon>Bacteria</taxon>
        <taxon>Bacillati</taxon>
        <taxon>Bacillota</taxon>
        <taxon>Bacillota incertae sedis</taxon>
        <taxon>Candidatus Coprosoma</taxon>
    </lineage>
</organism>
<reference evidence="1" key="2">
    <citation type="journal article" date="2021" name="PeerJ">
        <title>Extensive microbial diversity within the chicken gut microbiome revealed by metagenomics and culture.</title>
        <authorList>
            <person name="Gilroy R."/>
            <person name="Ravi A."/>
            <person name="Getino M."/>
            <person name="Pursley I."/>
            <person name="Horton D.L."/>
            <person name="Alikhan N.F."/>
            <person name="Baker D."/>
            <person name="Gharbi K."/>
            <person name="Hall N."/>
            <person name="Watson M."/>
            <person name="Adriaenssens E.M."/>
            <person name="Foster-Nyarko E."/>
            <person name="Jarju S."/>
            <person name="Secka A."/>
            <person name="Antonio M."/>
            <person name="Oren A."/>
            <person name="Chaudhuri R.R."/>
            <person name="La Ragione R."/>
            <person name="Hildebrand F."/>
            <person name="Pallen M.J."/>
        </authorList>
    </citation>
    <scope>NUCLEOTIDE SEQUENCE</scope>
    <source>
        <strain evidence="1">CHK147-3167</strain>
    </source>
</reference>
<dbReference type="AlphaFoldDB" id="A0A9D0ZR88"/>
<name>A0A9D0ZR88_9FIRM</name>
<reference evidence="1" key="1">
    <citation type="submission" date="2020-10" db="EMBL/GenBank/DDBJ databases">
        <authorList>
            <person name="Gilroy R."/>
        </authorList>
    </citation>
    <scope>NUCLEOTIDE SEQUENCE</scope>
    <source>
        <strain evidence="1">CHK147-3167</strain>
    </source>
</reference>
<dbReference type="EMBL" id="DVFV01000070">
    <property type="protein sequence ID" value="HIQ90770.1"/>
    <property type="molecule type" value="Genomic_DNA"/>
</dbReference>
<protein>
    <recommendedName>
        <fullName evidence="3">Gfo/Idh/MocA-like oxidoreductase N-terminal domain-containing protein</fullName>
    </recommendedName>
</protein>
<gene>
    <name evidence="1" type="ORF">IAB27_04010</name>
</gene>
<evidence type="ECO:0008006" key="3">
    <source>
        <dbReference type="Google" id="ProtNLM"/>
    </source>
</evidence>
<evidence type="ECO:0000313" key="2">
    <source>
        <dbReference type="Proteomes" id="UP000886786"/>
    </source>
</evidence>